<feature type="domain" description="Acyl-CoA thioester hydrolase/bile acid-CoA amino acid N-acetyltransferase" evidence="3">
    <location>
        <begin position="40"/>
        <end position="153"/>
    </location>
</feature>
<dbReference type="Pfam" id="PF04775">
    <property type="entry name" value="Bile_Hydr_Trans"/>
    <property type="match status" value="1"/>
</dbReference>
<keyword evidence="6" id="KW-1185">Reference proteome</keyword>
<dbReference type="EMBL" id="JAGQDG010000002">
    <property type="protein sequence ID" value="MBQ0935073.1"/>
    <property type="molecule type" value="Genomic_DNA"/>
</dbReference>
<name>A0ABS5DV97_9BURK</name>
<protein>
    <submittedName>
        <fullName evidence="5">Acyl-CoA thioesterase/BAAT N-terminal domain-containing protein</fullName>
    </submittedName>
</protein>
<sequence>MALSLTSGVQLGLAGALLSASAVLAQSIQFSPSDRVLAGEPFAVVVEGLPPGDEVTVQARRMAPDFTGQVKPYQAQAVFKVSPQGQVQLAEQAPLSGSYEGVDGRGLLWAMKLQAGPVEAGRTPAQTEYTVLHQGRTVASGVLHLLRSLPDVQERAVPSFEGAKLAVMPGSTRRPALILLGGSEGGSLVTRDAAVWASRGYAVLALPYYSPVGWGPQGPTPSELPSLPASFANIPLERLQTARDWLVQQPEVDGQRIGVMGTSKGAEFALLAAVRMPWIKAVAAIVPTDVVWEGWGPGVAEGRSASFAWQGQSLPFVPYQGFQQEFAGFATGQAVRIRRPHDQGRAAHADRVEAARIPVEKIAAPVFLAGAGDDQIWASGAMTEALTQARQKAGLPTVSLVFPQAGHFLGGTGTSSTQHYNDGPMKSGGTPAATAQAQAQTFEALKRFWKTTLDQ</sequence>
<evidence type="ECO:0000313" key="6">
    <source>
        <dbReference type="Proteomes" id="UP000672097"/>
    </source>
</evidence>
<evidence type="ECO:0000259" key="4">
    <source>
        <dbReference type="Pfam" id="PF08840"/>
    </source>
</evidence>
<organism evidence="5 6">
    <name type="scientific">Ideonella paludis</name>
    <dbReference type="NCBI Taxonomy" id="1233411"/>
    <lineage>
        <taxon>Bacteria</taxon>
        <taxon>Pseudomonadati</taxon>
        <taxon>Pseudomonadota</taxon>
        <taxon>Betaproteobacteria</taxon>
        <taxon>Burkholderiales</taxon>
        <taxon>Sphaerotilaceae</taxon>
        <taxon>Ideonella</taxon>
    </lineage>
</organism>
<dbReference type="InterPro" id="IPR042490">
    <property type="entry name" value="Thio_Ohase/BAAT_N"/>
</dbReference>
<feature type="chain" id="PRO_5046228878" evidence="2">
    <location>
        <begin position="26"/>
        <end position="455"/>
    </location>
</feature>
<evidence type="ECO:0000259" key="3">
    <source>
        <dbReference type="Pfam" id="PF04775"/>
    </source>
</evidence>
<dbReference type="InterPro" id="IPR006862">
    <property type="entry name" value="Thio_Ohase/aa_AcTrfase"/>
</dbReference>
<proteinExistence type="inferred from homology"/>
<feature type="domain" description="BAAT/Acyl-CoA thioester hydrolase C-terminal" evidence="4">
    <location>
        <begin position="235"/>
        <end position="454"/>
    </location>
</feature>
<feature type="signal peptide" evidence="2">
    <location>
        <begin position="1"/>
        <end position="25"/>
    </location>
</feature>
<accession>A0ABS5DV97</accession>
<reference evidence="5 6" key="1">
    <citation type="submission" date="2021-04" db="EMBL/GenBank/DDBJ databases">
        <title>The genome sequence of type strain Ideonella paludis KCTC 32238.</title>
        <authorList>
            <person name="Liu Y."/>
        </authorList>
    </citation>
    <scope>NUCLEOTIDE SEQUENCE [LARGE SCALE GENOMIC DNA]</scope>
    <source>
        <strain evidence="5 6">KCTC 32238</strain>
    </source>
</reference>
<dbReference type="SUPFAM" id="SSF53474">
    <property type="entry name" value="alpha/beta-Hydrolases"/>
    <property type="match status" value="1"/>
</dbReference>
<dbReference type="Gene3D" id="3.40.50.1820">
    <property type="entry name" value="alpha/beta hydrolase"/>
    <property type="match status" value="1"/>
</dbReference>
<dbReference type="InterPro" id="IPR016662">
    <property type="entry name" value="Acyl-CoA_thioEstase_long-chain"/>
</dbReference>
<dbReference type="Gene3D" id="2.60.40.2240">
    <property type="entry name" value="Acyl-CoA thioester hydrolase/BAAT N-terminal domain"/>
    <property type="match status" value="1"/>
</dbReference>
<dbReference type="RefSeq" id="WP_210807614.1">
    <property type="nucleotide sequence ID" value="NZ_JAGQDG010000002.1"/>
</dbReference>
<dbReference type="PANTHER" id="PTHR10824:SF4">
    <property type="entry name" value="ACYL-COENZYME A THIOESTERASE 1-LIKE"/>
    <property type="match status" value="1"/>
</dbReference>
<evidence type="ECO:0000313" key="5">
    <source>
        <dbReference type="EMBL" id="MBQ0935073.1"/>
    </source>
</evidence>
<evidence type="ECO:0000256" key="2">
    <source>
        <dbReference type="SAM" id="SignalP"/>
    </source>
</evidence>
<evidence type="ECO:0000256" key="1">
    <source>
        <dbReference type="ARBA" id="ARBA00006538"/>
    </source>
</evidence>
<dbReference type="PIRSF" id="PIRSF016521">
    <property type="entry name" value="Acyl-CoA_hydro"/>
    <property type="match status" value="1"/>
</dbReference>
<comment type="similarity">
    <text evidence="1">Belongs to the C/M/P thioester hydrolase family.</text>
</comment>
<keyword evidence="2" id="KW-0732">Signal</keyword>
<dbReference type="InterPro" id="IPR029058">
    <property type="entry name" value="AB_hydrolase_fold"/>
</dbReference>
<dbReference type="PANTHER" id="PTHR10824">
    <property type="entry name" value="ACYL-COENZYME A THIOESTERASE-RELATED"/>
    <property type="match status" value="1"/>
</dbReference>
<gene>
    <name evidence="5" type="ORF">KAK11_07035</name>
</gene>
<dbReference type="Pfam" id="PF08840">
    <property type="entry name" value="BAAT_C"/>
    <property type="match status" value="1"/>
</dbReference>
<dbReference type="InterPro" id="IPR014940">
    <property type="entry name" value="BAAT_C"/>
</dbReference>
<comment type="caution">
    <text evidence="5">The sequence shown here is derived from an EMBL/GenBank/DDBJ whole genome shotgun (WGS) entry which is preliminary data.</text>
</comment>
<dbReference type="Proteomes" id="UP000672097">
    <property type="component" value="Unassembled WGS sequence"/>
</dbReference>